<proteinExistence type="predicted"/>
<feature type="domain" description="CheR-type methyltransferase" evidence="4">
    <location>
        <begin position="1"/>
        <end position="258"/>
    </location>
</feature>
<dbReference type="PANTHER" id="PTHR24422:SF19">
    <property type="entry name" value="CHEMOTAXIS PROTEIN METHYLTRANSFERASE"/>
    <property type="match status" value="1"/>
</dbReference>
<dbReference type="InterPro" id="IPR022642">
    <property type="entry name" value="CheR_C"/>
</dbReference>
<dbReference type="EMBL" id="SDPV01000002">
    <property type="protein sequence ID" value="RXZ64166.1"/>
    <property type="molecule type" value="Genomic_DNA"/>
</dbReference>
<keyword evidence="3" id="KW-0949">S-adenosyl-L-methionine</keyword>
<dbReference type="SUPFAM" id="SSF47757">
    <property type="entry name" value="Chemotaxis receptor methyltransferase CheR, N-terminal domain"/>
    <property type="match status" value="1"/>
</dbReference>
<dbReference type="InterPro" id="IPR029063">
    <property type="entry name" value="SAM-dependent_MTases_sf"/>
</dbReference>
<comment type="caution">
    <text evidence="5">The sequence shown here is derived from an EMBL/GenBank/DDBJ whole genome shotgun (WGS) entry which is preliminary data.</text>
</comment>
<dbReference type="InterPro" id="IPR050903">
    <property type="entry name" value="Bact_Chemotaxis_MeTrfase"/>
</dbReference>
<dbReference type="OrthoDB" id="9816309at2"/>
<dbReference type="InterPro" id="IPR000780">
    <property type="entry name" value="CheR_MeTrfase"/>
</dbReference>
<keyword evidence="2 5" id="KW-0808">Transferase</keyword>
<evidence type="ECO:0000256" key="1">
    <source>
        <dbReference type="ARBA" id="ARBA00022603"/>
    </source>
</evidence>
<dbReference type="Proteomes" id="UP000293623">
    <property type="component" value="Unassembled WGS sequence"/>
</dbReference>
<accession>A0A4V1QVX4</accession>
<sequence>MEVTQISHRIIADLLLERTGQQLTEGRQWRVGSALTDVFREYGIDNVDQLVCMLDRNDSEEISRKVVEALLNNETYFFRDRQLFQRLSDTVLPDLAAKRAGTRRLAIWSVGCSTGQEALSLSMMFADRPQMWRGWKIEILGTDISSRAISAARRACYSQFEIQRGLGVAQMLRHFSETPRGWVPDPALLAPICYRVGNVLDTPIRPERFDLVLCRNVLLYFDTATRRRALGRVADSLRSDGWLMLGAGETMAGNSGRFAPATDVQGLYRCTGREPADRGLRGSSCKVNSHLTLP</sequence>
<protein>
    <submittedName>
        <fullName evidence="5">Protein-glutamate O-methyltransferase CheR</fullName>
    </submittedName>
</protein>
<dbReference type="SUPFAM" id="SSF53335">
    <property type="entry name" value="S-adenosyl-L-methionine-dependent methyltransferases"/>
    <property type="match status" value="1"/>
</dbReference>
<organism evidence="5 6">
    <name type="scientific">Pelagerythrobacter rhizovicinus</name>
    <dbReference type="NCBI Taxonomy" id="2268576"/>
    <lineage>
        <taxon>Bacteria</taxon>
        <taxon>Pseudomonadati</taxon>
        <taxon>Pseudomonadota</taxon>
        <taxon>Alphaproteobacteria</taxon>
        <taxon>Sphingomonadales</taxon>
        <taxon>Erythrobacteraceae</taxon>
        <taxon>Pelagerythrobacter</taxon>
    </lineage>
</organism>
<dbReference type="GO" id="GO:0032259">
    <property type="term" value="P:methylation"/>
    <property type="evidence" value="ECO:0007669"/>
    <property type="project" value="UniProtKB-KW"/>
</dbReference>
<evidence type="ECO:0000313" key="6">
    <source>
        <dbReference type="Proteomes" id="UP000293623"/>
    </source>
</evidence>
<name>A0A4V1QVX4_9SPHN</name>
<dbReference type="AlphaFoldDB" id="A0A4V1QVX4"/>
<evidence type="ECO:0000256" key="3">
    <source>
        <dbReference type="ARBA" id="ARBA00022691"/>
    </source>
</evidence>
<dbReference type="GO" id="GO:0008757">
    <property type="term" value="F:S-adenosylmethionine-dependent methyltransferase activity"/>
    <property type="evidence" value="ECO:0007669"/>
    <property type="project" value="InterPro"/>
</dbReference>
<keyword evidence="1 5" id="KW-0489">Methyltransferase</keyword>
<dbReference type="PRINTS" id="PR00996">
    <property type="entry name" value="CHERMTFRASE"/>
</dbReference>
<evidence type="ECO:0000256" key="2">
    <source>
        <dbReference type="ARBA" id="ARBA00022679"/>
    </source>
</evidence>
<dbReference type="Pfam" id="PF01739">
    <property type="entry name" value="CheR"/>
    <property type="match status" value="1"/>
</dbReference>
<reference evidence="5 6" key="1">
    <citation type="submission" date="2019-01" db="EMBL/GenBank/DDBJ databases">
        <title>Altererythrobacter rhizovicinus sp. nov., isolated from the rhizosphere soil of Haloxylon ammodendron.</title>
        <authorList>
            <person name="Li H.-P."/>
            <person name="Gou J.-Y."/>
            <person name="Yao D."/>
            <person name="Han Q.-Q."/>
            <person name="Shao K.-Z."/>
            <person name="Zhao Q."/>
            <person name="Zhang J.-L."/>
        </authorList>
    </citation>
    <scope>NUCLEOTIDE SEQUENCE [LARGE SCALE GENOMIC DNA]</scope>
    <source>
        <strain evidence="5 6">AY-3R</strain>
    </source>
</reference>
<evidence type="ECO:0000313" key="5">
    <source>
        <dbReference type="EMBL" id="RXZ64166.1"/>
    </source>
</evidence>
<dbReference type="PROSITE" id="PS50123">
    <property type="entry name" value="CHER"/>
    <property type="match status" value="1"/>
</dbReference>
<dbReference type="SMART" id="SM00138">
    <property type="entry name" value="MeTrc"/>
    <property type="match status" value="1"/>
</dbReference>
<evidence type="ECO:0000259" key="4">
    <source>
        <dbReference type="PROSITE" id="PS50123"/>
    </source>
</evidence>
<keyword evidence="6" id="KW-1185">Reference proteome</keyword>
<dbReference type="CDD" id="cd02440">
    <property type="entry name" value="AdoMet_MTases"/>
    <property type="match status" value="1"/>
</dbReference>
<dbReference type="RefSeq" id="WP_129524479.1">
    <property type="nucleotide sequence ID" value="NZ_SDPV01000002.1"/>
</dbReference>
<gene>
    <name evidence="5" type="ORF">ETX26_09610</name>
</gene>
<dbReference type="Gene3D" id="3.40.50.150">
    <property type="entry name" value="Vaccinia Virus protein VP39"/>
    <property type="match status" value="1"/>
</dbReference>
<dbReference type="PANTHER" id="PTHR24422">
    <property type="entry name" value="CHEMOTAXIS PROTEIN METHYLTRANSFERASE"/>
    <property type="match status" value="1"/>
</dbReference>